<reference evidence="2 3" key="1">
    <citation type="journal article" date="2018" name="Front. Plant Sci.">
        <title>Red Clover (Trifolium pratense) and Zigzag Clover (T. medium) - A Picture of Genomic Similarities and Differences.</title>
        <authorList>
            <person name="Dluhosova J."/>
            <person name="Istvanek J."/>
            <person name="Nedelnik J."/>
            <person name="Repkova J."/>
        </authorList>
    </citation>
    <scope>NUCLEOTIDE SEQUENCE [LARGE SCALE GENOMIC DNA]</scope>
    <source>
        <strain evidence="3">cv. 10/8</strain>
        <tissue evidence="2">Leaf</tissue>
    </source>
</reference>
<name>A0A392SNI8_9FABA</name>
<comment type="caution">
    <text evidence="2">The sequence shown here is derived from an EMBL/GenBank/DDBJ whole genome shotgun (WGS) entry which is preliminary data.</text>
</comment>
<evidence type="ECO:0000313" key="2">
    <source>
        <dbReference type="EMBL" id="MCI50448.1"/>
    </source>
</evidence>
<organism evidence="2 3">
    <name type="scientific">Trifolium medium</name>
    <dbReference type="NCBI Taxonomy" id="97028"/>
    <lineage>
        <taxon>Eukaryota</taxon>
        <taxon>Viridiplantae</taxon>
        <taxon>Streptophyta</taxon>
        <taxon>Embryophyta</taxon>
        <taxon>Tracheophyta</taxon>
        <taxon>Spermatophyta</taxon>
        <taxon>Magnoliopsida</taxon>
        <taxon>eudicotyledons</taxon>
        <taxon>Gunneridae</taxon>
        <taxon>Pentapetalae</taxon>
        <taxon>rosids</taxon>
        <taxon>fabids</taxon>
        <taxon>Fabales</taxon>
        <taxon>Fabaceae</taxon>
        <taxon>Papilionoideae</taxon>
        <taxon>50 kb inversion clade</taxon>
        <taxon>NPAAA clade</taxon>
        <taxon>Hologalegina</taxon>
        <taxon>IRL clade</taxon>
        <taxon>Trifolieae</taxon>
        <taxon>Trifolium</taxon>
    </lineage>
</organism>
<accession>A0A392SNI8</accession>
<dbReference type="AlphaFoldDB" id="A0A392SNI8"/>
<evidence type="ECO:0000256" key="1">
    <source>
        <dbReference type="SAM" id="MobiDB-lite"/>
    </source>
</evidence>
<feature type="region of interest" description="Disordered" evidence="1">
    <location>
        <begin position="1"/>
        <end position="40"/>
    </location>
</feature>
<dbReference type="EMBL" id="LXQA010416863">
    <property type="protein sequence ID" value="MCI50448.1"/>
    <property type="molecule type" value="Genomic_DNA"/>
</dbReference>
<protein>
    <submittedName>
        <fullName evidence="2">Uncharacterized protein</fullName>
    </submittedName>
</protein>
<keyword evidence="3" id="KW-1185">Reference proteome</keyword>
<feature type="compositionally biased region" description="Basic residues" evidence="1">
    <location>
        <begin position="13"/>
        <end position="32"/>
    </location>
</feature>
<evidence type="ECO:0000313" key="3">
    <source>
        <dbReference type="Proteomes" id="UP000265520"/>
    </source>
</evidence>
<feature type="non-terminal residue" evidence="2">
    <location>
        <position position="1"/>
    </location>
</feature>
<dbReference type="Proteomes" id="UP000265520">
    <property type="component" value="Unassembled WGS sequence"/>
</dbReference>
<proteinExistence type="predicted"/>
<sequence length="40" mass="4549">VYNDLEPVATYSVRRKRKKDSGEGKKKRKKKRSGEAGPSN</sequence>